<dbReference type="VEuPathDB" id="FungiDB:AB675_7816"/>
<dbReference type="InterPro" id="IPR043138">
    <property type="entry name" value="GGT_lsub"/>
</dbReference>
<accession>A0A0N1H9K0</accession>
<evidence type="ECO:0000313" key="1">
    <source>
        <dbReference type="EMBL" id="KPI40334.1"/>
    </source>
</evidence>
<dbReference type="PANTHER" id="PTHR43881">
    <property type="entry name" value="GAMMA-GLUTAMYLTRANSPEPTIDASE (AFU_ORTHOLOGUE AFUA_4G13580)"/>
    <property type="match status" value="1"/>
</dbReference>
<dbReference type="OrthoDB" id="2015213at2759"/>
<dbReference type="GO" id="GO:0016740">
    <property type="term" value="F:transferase activity"/>
    <property type="evidence" value="ECO:0007669"/>
    <property type="project" value="UniProtKB-KW"/>
</dbReference>
<dbReference type="Proteomes" id="UP000038010">
    <property type="component" value="Unassembled WGS sequence"/>
</dbReference>
<organism evidence="1 2">
    <name type="scientific">Cyphellophora attinorum</name>
    <dbReference type="NCBI Taxonomy" id="1664694"/>
    <lineage>
        <taxon>Eukaryota</taxon>
        <taxon>Fungi</taxon>
        <taxon>Dikarya</taxon>
        <taxon>Ascomycota</taxon>
        <taxon>Pezizomycotina</taxon>
        <taxon>Eurotiomycetes</taxon>
        <taxon>Chaetothyriomycetidae</taxon>
        <taxon>Chaetothyriales</taxon>
        <taxon>Cyphellophoraceae</taxon>
        <taxon>Cyphellophora</taxon>
    </lineage>
</organism>
<dbReference type="PANTHER" id="PTHR43881:SF1">
    <property type="entry name" value="GAMMA-GLUTAMYLTRANSPEPTIDASE (AFU_ORTHOLOGUE AFUA_4G13580)"/>
    <property type="match status" value="1"/>
</dbReference>
<comment type="caution">
    <text evidence="1">The sequence shown here is derived from an EMBL/GenBank/DDBJ whole genome shotgun (WGS) entry which is preliminary data.</text>
</comment>
<dbReference type="Gene3D" id="3.60.20.40">
    <property type="match status" value="1"/>
</dbReference>
<keyword evidence="2" id="KW-1185">Reference proteome</keyword>
<dbReference type="EMBL" id="LFJN01000012">
    <property type="protein sequence ID" value="KPI40334.1"/>
    <property type="molecule type" value="Genomic_DNA"/>
</dbReference>
<evidence type="ECO:0000313" key="2">
    <source>
        <dbReference type="Proteomes" id="UP000038010"/>
    </source>
</evidence>
<dbReference type="STRING" id="1664694.A0A0N1H9K0"/>
<dbReference type="InterPro" id="IPR052896">
    <property type="entry name" value="GGT-like_enzyme"/>
</dbReference>
<dbReference type="RefSeq" id="XP_018000297.1">
    <property type="nucleotide sequence ID" value="XM_018148212.1"/>
</dbReference>
<keyword evidence="1" id="KW-0808">Transferase</keyword>
<reference evidence="1 2" key="1">
    <citation type="submission" date="2015-06" db="EMBL/GenBank/DDBJ databases">
        <title>Draft genome of the ant-associated black yeast Phialophora attae CBS 131958.</title>
        <authorList>
            <person name="Moreno L.F."/>
            <person name="Stielow B.J."/>
            <person name="de Hoog S."/>
            <person name="Vicente V.A."/>
            <person name="Weiss V.A."/>
            <person name="de Vries M."/>
            <person name="Cruz L.M."/>
            <person name="Souza E.M."/>
        </authorList>
    </citation>
    <scope>NUCLEOTIDE SEQUENCE [LARGE SCALE GENOMIC DNA]</scope>
    <source>
        <strain evidence="1 2">CBS 131958</strain>
    </source>
</reference>
<dbReference type="PRINTS" id="PR01210">
    <property type="entry name" value="GGTRANSPTASE"/>
</dbReference>
<dbReference type="GeneID" id="28740092"/>
<sequence length="578" mass="62029">MDTNPTSRRAPEPGMFARFASRRSVVYSTEGMVASTQPLASVAGRQILQAGGNAADAAVAVAAALNVTEPCSTGIGGDMFCLFWHASTRKVHALNGSGRSPQQANQPLSVTVPGAAAGWVDTIEKFGSGKLSLADILQPAIKLARKGFPVSESAAFRWRNSESNLKLASPNSNEMLKRDVDGSYRAPGAGEILRNPALAETFETLAKQGKSGFYEGRIAQSIVEIIQSEGGFMQLSDLANHAKLGTEEVEPISLKYYIDNSNGQDHVELWENPPNGQGLVALMTLGILQRLQEQEKVPKFSRDDHNTVPYLHALIEALEIAFADGAWWITDLEHSPVAPNKLLSKAYLDERAGLFDPTKAQSHCHGQPGPSPAHNHSDTVYFAVADANGNAISFINSNYDGFGSHIIPKGCGFTLQNRASNFNMAPDNHPNIYAPGKRPYHTIIPGLTTIGDGKDRKLHSVYGVMGGFMQPQGHVQVLLNQVIFGMNPQEALDAPRICISAGTDTGAATGDVFVEDGIGDDVVQELQKMGHKTKVLTGWARSKFGRGQVITQDWDEAAQMMVYAGGSDLRGDGAAIPL</sequence>
<name>A0A0N1H9K0_9EURO</name>
<gene>
    <name evidence="1" type="ORF">AB675_7816</name>
</gene>
<dbReference type="InterPro" id="IPR043137">
    <property type="entry name" value="GGT_ssub_C"/>
</dbReference>
<dbReference type="Gene3D" id="1.10.246.130">
    <property type="match status" value="1"/>
</dbReference>
<dbReference type="SUPFAM" id="SSF56235">
    <property type="entry name" value="N-terminal nucleophile aminohydrolases (Ntn hydrolases)"/>
    <property type="match status" value="1"/>
</dbReference>
<dbReference type="Pfam" id="PF01019">
    <property type="entry name" value="G_glu_transpept"/>
    <property type="match status" value="1"/>
</dbReference>
<dbReference type="InterPro" id="IPR029055">
    <property type="entry name" value="Ntn_hydrolases_N"/>
</dbReference>
<protein>
    <submittedName>
        <fullName evidence="1">Putative gamma-glutamyltransferase YwrD</fullName>
    </submittedName>
</protein>
<dbReference type="AlphaFoldDB" id="A0A0N1H9K0"/>
<proteinExistence type="predicted"/>